<organism evidence="1 2">
    <name type="scientific">Geodia barretti</name>
    <name type="common">Barrett's horny sponge</name>
    <dbReference type="NCBI Taxonomy" id="519541"/>
    <lineage>
        <taxon>Eukaryota</taxon>
        <taxon>Metazoa</taxon>
        <taxon>Porifera</taxon>
        <taxon>Demospongiae</taxon>
        <taxon>Heteroscleromorpha</taxon>
        <taxon>Tetractinellida</taxon>
        <taxon>Astrophorina</taxon>
        <taxon>Geodiidae</taxon>
        <taxon>Geodia</taxon>
    </lineage>
</organism>
<dbReference type="EMBL" id="CASHTH010001889">
    <property type="protein sequence ID" value="CAI8021359.1"/>
    <property type="molecule type" value="Genomic_DNA"/>
</dbReference>
<gene>
    <name evidence="1" type="ORF">GBAR_LOCUS12678</name>
</gene>
<proteinExistence type="predicted"/>
<evidence type="ECO:0000313" key="2">
    <source>
        <dbReference type="Proteomes" id="UP001174909"/>
    </source>
</evidence>
<accession>A0AA35S137</accession>
<dbReference type="Proteomes" id="UP001174909">
    <property type="component" value="Unassembled WGS sequence"/>
</dbReference>
<protein>
    <submittedName>
        <fullName evidence="1">Uncharacterized protein</fullName>
    </submittedName>
</protein>
<name>A0AA35S137_GEOBA</name>
<evidence type="ECO:0000313" key="1">
    <source>
        <dbReference type="EMBL" id="CAI8021359.1"/>
    </source>
</evidence>
<comment type="caution">
    <text evidence="1">The sequence shown here is derived from an EMBL/GenBank/DDBJ whole genome shotgun (WGS) entry which is preliminary data.</text>
</comment>
<keyword evidence="2" id="KW-1185">Reference proteome</keyword>
<dbReference type="AlphaFoldDB" id="A0AA35S137"/>
<reference evidence="1" key="1">
    <citation type="submission" date="2023-03" db="EMBL/GenBank/DDBJ databases">
        <authorList>
            <person name="Steffen K."/>
            <person name="Cardenas P."/>
        </authorList>
    </citation>
    <scope>NUCLEOTIDE SEQUENCE</scope>
</reference>
<sequence>MGNPPLVFVLSEKDCSMLLFPFINGGGDLVECVLLPEIPIWANKTEEGALLNRHLLVVMLLLCGGRGEGDAINYLQYKYEYP</sequence>